<accession>V5RIC3</accession>
<name>V5RIC3_SPIAP</name>
<sequence>MKKLLNIVGTFSITASGASYSISSKSEIQKNNSNYEIKDELNWSETNQALISLFDNVKKSIVYNNENNSNFSKKINQSEIIKYIEFSQSKSQEILSKLSNQTLIALCATIGAIVAWIDLVKF</sequence>
<evidence type="ECO:0000313" key="2">
    <source>
        <dbReference type="Proteomes" id="UP000018550"/>
    </source>
</evidence>
<dbReference type="RefSeq" id="WP_023789255.1">
    <property type="nucleotide sequence ID" value="NC_022998.1"/>
</dbReference>
<dbReference type="AlphaFoldDB" id="V5RIC3"/>
<protein>
    <submittedName>
        <fullName evidence="1">Uncharacterized protein</fullName>
    </submittedName>
</protein>
<evidence type="ECO:0000313" key="1">
    <source>
        <dbReference type="EMBL" id="AHB36304.1"/>
    </source>
</evidence>
<dbReference type="HOGENOM" id="CLU_2025275_0_0_14"/>
<dbReference type="PATRIC" id="fig|1276258.3.peg.460"/>
<gene>
    <name evidence="1" type="ORF">SAPIS_v1c04590</name>
</gene>
<proteinExistence type="predicted"/>
<keyword evidence="2" id="KW-1185">Reference proteome</keyword>
<reference evidence="1 2" key="1">
    <citation type="journal article" date="2014" name="Genome Announc.">
        <title>Complete Genome Sequence of Spiroplasma apis B31T (ATCC 33834), a Bacterium Associated with May Disease of Honeybees (Apis mellifera).</title>
        <authorList>
            <person name="Ku C."/>
            <person name="Lo W.S."/>
            <person name="Chen L.L."/>
            <person name="Kuo C.H."/>
        </authorList>
    </citation>
    <scope>NUCLEOTIDE SEQUENCE [LARGE SCALE GENOMIC DNA]</scope>
    <source>
        <strain evidence="1">B31</strain>
    </source>
</reference>
<dbReference type="EMBL" id="CP006682">
    <property type="protein sequence ID" value="AHB36304.1"/>
    <property type="molecule type" value="Genomic_DNA"/>
</dbReference>
<dbReference type="KEGG" id="sapi:SAPIS_v1c04590"/>
<organism evidence="1 2">
    <name type="scientific">Spiroplasma apis B31</name>
    <dbReference type="NCBI Taxonomy" id="1276258"/>
    <lineage>
        <taxon>Bacteria</taxon>
        <taxon>Bacillati</taxon>
        <taxon>Mycoplasmatota</taxon>
        <taxon>Mollicutes</taxon>
        <taxon>Entomoplasmatales</taxon>
        <taxon>Spiroplasmataceae</taxon>
        <taxon>Spiroplasma</taxon>
    </lineage>
</organism>
<dbReference type="Proteomes" id="UP000018550">
    <property type="component" value="Chromosome"/>
</dbReference>